<feature type="transmembrane region" description="Helical" evidence="13">
    <location>
        <begin position="12"/>
        <end position="31"/>
    </location>
</feature>
<keyword evidence="7" id="KW-0479">Metal-binding</keyword>
<comment type="similarity">
    <text evidence="3">Belongs to the peptidase M50B family.</text>
</comment>
<keyword evidence="5 15" id="KW-0645">Protease</keyword>
<keyword evidence="6 13" id="KW-0812">Transmembrane</keyword>
<evidence type="ECO:0000256" key="10">
    <source>
        <dbReference type="ARBA" id="ARBA00022989"/>
    </source>
</evidence>
<sequence length="204" mass="22048">MLGLNDLPTLLVLLPAVVVATTFHEYAHALIADRLGDPTPRRLGRLSLNPLVHLDVLGTLFFVLFRFGWAKPVPVDPRNFAHPRQGMLQVALAGPLANITIAFAIGLLLKSQRVADTPWAAAADMLVLINLVLAVFNLIPIPPLDGSRILESLLTGEQARAYARIQPYGTVLILGLLYTGIVGRLMTPAVEWLYGLFTGAGSTL</sequence>
<feature type="domain" description="Peptidase M50" evidence="14">
    <location>
        <begin position="113"/>
        <end position="158"/>
    </location>
</feature>
<dbReference type="AlphaFoldDB" id="A0A537JZS8"/>
<dbReference type="GO" id="GO:0006508">
    <property type="term" value="P:proteolysis"/>
    <property type="evidence" value="ECO:0007669"/>
    <property type="project" value="UniProtKB-KW"/>
</dbReference>
<comment type="subcellular location">
    <subcellularLocation>
        <location evidence="2">Cell membrane</location>
        <topology evidence="2">Multi-pass membrane protein</topology>
    </subcellularLocation>
</comment>
<dbReference type="Pfam" id="PF02163">
    <property type="entry name" value="Peptidase_M50"/>
    <property type="match status" value="1"/>
</dbReference>
<evidence type="ECO:0000256" key="13">
    <source>
        <dbReference type="SAM" id="Phobius"/>
    </source>
</evidence>
<feature type="transmembrane region" description="Helical" evidence="13">
    <location>
        <begin position="90"/>
        <end position="109"/>
    </location>
</feature>
<evidence type="ECO:0000256" key="7">
    <source>
        <dbReference type="ARBA" id="ARBA00022723"/>
    </source>
</evidence>
<evidence type="ECO:0000313" key="15">
    <source>
        <dbReference type="EMBL" id="TMI89039.1"/>
    </source>
</evidence>
<dbReference type="GO" id="GO:0005886">
    <property type="term" value="C:plasma membrane"/>
    <property type="evidence" value="ECO:0007669"/>
    <property type="project" value="UniProtKB-SubCell"/>
</dbReference>
<dbReference type="PANTHER" id="PTHR35864">
    <property type="entry name" value="ZINC METALLOPROTEASE MJ0611-RELATED"/>
    <property type="match status" value="1"/>
</dbReference>
<dbReference type="CDD" id="cd06158">
    <property type="entry name" value="S2P-M50_like_1"/>
    <property type="match status" value="1"/>
</dbReference>
<evidence type="ECO:0000256" key="6">
    <source>
        <dbReference type="ARBA" id="ARBA00022692"/>
    </source>
</evidence>
<reference evidence="15 16" key="1">
    <citation type="journal article" date="2019" name="Nat. Microbiol.">
        <title>Mediterranean grassland soil C-N compound turnover is dependent on rainfall and depth, and is mediated by genomically divergent microorganisms.</title>
        <authorList>
            <person name="Diamond S."/>
            <person name="Andeer P.F."/>
            <person name="Li Z."/>
            <person name="Crits-Christoph A."/>
            <person name="Burstein D."/>
            <person name="Anantharaman K."/>
            <person name="Lane K.R."/>
            <person name="Thomas B.C."/>
            <person name="Pan C."/>
            <person name="Northen T.R."/>
            <person name="Banfield J.F."/>
        </authorList>
    </citation>
    <scope>NUCLEOTIDE SEQUENCE [LARGE SCALE GENOMIC DNA]</scope>
    <source>
        <strain evidence="15">NP_3</strain>
    </source>
</reference>
<dbReference type="GO" id="GO:0008237">
    <property type="term" value="F:metallopeptidase activity"/>
    <property type="evidence" value="ECO:0007669"/>
    <property type="project" value="UniProtKB-KW"/>
</dbReference>
<evidence type="ECO:0000256" key="9">
    <source>
        <dbReference type="ARBA" id="ARBA00022833"/>
    </source>
</evidence>
<evidence type="ECO:0000256" key="3">
    <source>
        <dbReference type="ARBA" id="ARBA00007931"/>
    </source>
</evidence>
<evidence type="ECO:0000256" key="2">
    <source>
        <dbReference type="ARBA" id="ARBA00004651"/>
    </source>
</evidence>
<evidence type="ECO:0000256" key="11">
    <source>
        <dbReference type="ARBA" id="ARBA00023049"/>
    </source>
</evidence>
<comment type="cofactor">
    <cofactor evidence="1">
        <name>Zn(2+)</name>
        <dbReference type="ChEBI" id="CHEBI:29105"/>
    </cofactor>
</comment>
<feature type="transmembrane region" description="Helical" evidence="13">
    <location>
        <begin position="161"/>
        <end position="181"/>
    </location>
</feature>
<evidence type="ECO:0000256" key="1">
    <source>
        <dbReference type="ARBA" id="ARBA00001947"/>
    </source>
</evidence>
<name>A0A537JZS8_9BACT</name>
<dbReference type="InterPro" id="IPR052348">
    <property type="entry name" value="Metallopeptidase_M50B"/>
</dbReference>
<evidence type="ECO:0000256" key="4">
    <source>
        <dbReference type="ARBA" id="ARBA00022475"/>
    </source>
</evidence>
<organism evidence="15 16">
    <name type="scientific">Candidatus Segetimicrobium genomatis</name>
    <dbReference type="NCBI Taxonomy" id="2569760"/>
    <lineage>
        <taxon>Bacteria</taxon>
        <taxon>Bacillati</taxon>
        <taxon>Candidatus Sysuimicrobiota</taxon>
        <taxon>Candidatus Sysuimicrobiia</taxon>
        <taxon>Candidatus Sysuimicrobiales</taxon>
        <taxon>Candidatus Segetimicrobiaceae</taxon>
        <taxon>Candidatus Segetimicrobium</taxon>
    </lineage>
</organism>
<proteinExistence type="inferred from homology"/>
<accession>A0A537JZS8</accession>
<keyword evidence="4" id="KW-1003">Cell membrane</keyword>
<comment type="caution">
    <text evidence="15">The sequence shown here is derived from an EMBL/GenBank/DDBJ whole genome shotgun (WGS) entry which is preliminary data.</text>
</comment>
<keyword evidence="10 13" id="KW-1133">Transmembrane helix</keyword>
<keyword evidence="12 13" id="KW-0472">Membrane</keyword>
<keyword evidence="8" id="KW-0378">Hydrolase</keyword>
<keyword evidence="9" id="KW-0862">Zinc</keyword>
<gene>
    <name evidence="15" type="ORF">E6H00_10715</name>
</gene>
<dbReference type="EMBL" id="VBAK01000130">
    <property type="protein sequence ID" value="TMI89039.1"/>
    <property type="molecule type" value="Genomic_DNA"/>
</dbReference>
<dbReference type="Proteomes" id="UP000318509">
    <property type="component" value="Unassembled WGS sequence"/>
</dbReference>
<evidence type="ECO:0000259" key="14">
    <source>
        <dbReference type="Pfam" id="PF02163"/>
    </source>
</evidence>
<dbReference type="PANTHER" id="PTHR35864:SF1">
    <property type="entry name" value="ZINC METALLOPROTEASE YWHC-RELATED"/>
    <property type="match status" value="1"/>
</dbReference>
<feature type="transmembrane region" description="Helical" evidence="13">
    <location>
        <begin position="51"/>
        <end position="70"/>
    </location>
</feature>
<evidence type="ECO:0000256" key="5">
    <source>
        <dbReference type="ARBA" id="ARBA00022670"/>
    </source>
</evidence>
<dbReference type="GO" id="GO:0046872">
    <property type="term" value="F:metal ion binding"/>
    <property type="evidence" value="ECO:0007669"/>
    <property type="project" value="UniProtKB-KW"/>
</dbReference>
<evidence type="ECO:0000313" key="16">
    <source>
        <dbReference type="Proteomes" id="UP000318509"/>
    </source>
</evidence>
<dbReference type="InterPro" id="IPR044537">
    <property type="entry name" value="Rip2-like"/>
</dbReference>
<evidence type="ECO:0000256" key="8">
    <source>
        <dbReference type="ARBA" id="ARBA00022801"/>
    </source>
</evidence>
<dbReference type="InterPro" id="IPR008915">
    <property type="entry name" value="Peptidase_M50"/>
</dbReference>
<evidence type="ECO:0000256" key="12">
    <source>
        <dbReference type="ARBA" id="ARBA00023136"/>
    </source>
</evidence>
<protein>
    <submittedName>
        <fullName evidence="15">Site-2 protease family protein</fullName>
    </submittedName>
</protein>
<keyword evidence="11" id="KW-0482">Metalloprotease</keyword>